<keyword evidence="2" id="KW-0012">Acyltransferase</keyword>
<sequence>MEFYLETERLILRDFREKDTKSIFELDSNPEVHKYLGNNTISTYQEAEKIIEFFKTQYNDNGIGRFAAFEKVSGEFIGWSGLKLNKGEKEKLNRFTNFIDIGYRLLPKFWGKGYASESAFACLDFGFKKMNYKVIYGAAQNSNIGSNKILKKIGLQFINEFVFEGEKASWYELKKENYGK</sequence>
<dbReference type="InterPro" id="IPR051531">
    <property type="entry name" value="N-acetyltransferase"/>
</dbReference>
<dbReference type="Gene3D" id="3.40.630.30">
    <property type="match status" value="1"/>
</dbReference>
<dbReference type="SUPFAM" id="SSF55729">
    <property type="entry name" value="Acyl-CoA N-acyltransferases (Nat)"/>
    <property type="match status" value="1"/>
</dbReference>
<dbReference type="InterPro" id="IPR000182">
    <property type="entry name" value="GNAT_dom"/>
</dbReference>
<dbReference type="PROSITE" id="PS51186">
    <property type="entry name" value="GNAT"/>
    <property type="match status" value="1"/>
</dbReference>
<comment type="caution">
    <text evidence="2">The sequence shown here is derived from an EMBL/GenBank/DDBJ whole genome shotgun (WGS) entry which is preliminary data.</text>
</comment>
<protein>
    <submittedName>
        <fullName evidence="2">(Ribosomal protein S5)-alanine N-acetyltransferase</fullName>
        <ecNumber evidence="2">2.3.1.267</ecNumber>
    </submittedName>
</protein>
<dbReference type="PANTHER" id="PTHR43792:SF16">
    <property type="entry name" value="N-ACETYLTRANSFERASE DOMAIN-CONTAINING PROTEIN"/>
    <property type="match status" value="1"/>
</dbReference>
<keyword evidence="2" id="KW-0808">Transferase</keyword>
<evidence type="ECO:0000313" key="3">
    <source>
        <dbReference type="Proteomes" id="UP001497602"/>
    </source>
</evidence>
<dbReference type="Proteomes" id="UP001497602">
    <property type="component" value="Unassembled WGS sequence"/>
</dbReference>
<keyword evidence="3" id="KW-1185">Reference proteome</keyword>
<reference evidence="2 3" key="1">
    <citation type="submission" date="2024-05" db="EMBL/GenBank/DDBJ databases">
        <authorList>
            <person name="Duchaud E."/>
        </authorList>
    </citation>
    <scope>NUCLEOTIDE SEQUENCE [LARGE SCALE GENOMIC DNA]</scope>
    <source>
        <strain evidence="2">Ena-SAMPLE-TAB-13-05-2024-13:56:06:370-140305</strain>
    </source>
</reference>
<dbReference type="EMBL" id="CAXJRC010000043">
    <property type="protein sequence ID" value="CAL2108065.1"/>
    <property type="molecule type" value="Genomic_DNA"/>
</dbReference>
<organism evidence="2 3">
    <name type="scientific">Tenacibaculum vairaonense</name>
    <dbReference type="NCBI Taxonomy" id="3137860"/>
    <lineage>
        <taxon>Bacteria</taxon>
        <taxon>Pseudomonadati</taxon>
        <taxon>Bacteroidota</taxon>
        <taxon>Flavobacteriia</taxon>
        <taxon>Flavobacteriales</taxon>
        <taxon>Flavobacteriaceae</taxon>
        <taxon>Tenacibaculum</taxon>
    </lineage>
</organism>
<dbReference type="PANTHER" id="PTHR43792">
    <property type="entry name" value="GNAT FAMILY, PUTATIVE (AFU_ORTHOLOGUE AFUA_3G00765)-RELATED-RELATED"/>
    <property type="match status" value="1"/>
</dbReference>
<name>A0ABP1FFW4_9FLAO</name>
<dbReference type="GO" id="GO:0008999">
    <property type="term" value="F:protein-N-terminal-alanine acetyltransferase activity"/>
    <property type="evidence" value="ECO:0007669"/>
    <property type="project" value="UniProtKB-EC"/>
</dbReference>
<dbReference type="EC" id="2.3.1.267" evidence="2"/>
<evidence type="ECO:0000259" key="1">
    <source>
        <dbReference type="PROSITE" id="PS51186"/>
    </source>
</evidence>
<evidence type="ECO:0000313" key="2">
    <source>
        <dbReference type="EMBL" id="CAL2108065.1"/>
    </source>
</evidence>
<feature type="domain" description="N-acetyltransferase" evidence="1">
    <location>
        <begin position="10"/>
        <end position="176"/>
    </location>
</feature>
<dbReference type="RefSeq" id="WP_348739642.1">
    <property type="nucleotide sequence ID" value="NZ_CAXJRC010000043.1"/>
</dbReference>
<dbReference type="Pfam" id="PF13302">
    <property type="entry name" value="Acetyltransf_3"/>
    <property type="match status" value="1"/>
</dbReference>
<dbReference type="InterPro" id="IPR016181">
    <property type="entry name" value="Acyl_CoA_acyltransferase"/>
</dbReference>
<gene>
    <name evidence="2" type="ORF">T190115A13A_60060</name>
</gene>
<accession>A0ABP1FFW4</accession>
<proteinExistence type="predicted"/>